<keyword evidence="3 5" id="KW-1133">Transmembrane helix</keyword>
<reference evidence="6 7" key="1">
    <citation type="submission" date="2024-09" db="EMBL/GenBank/DDBJ databases">
        <authorList>
            <person name="D'Angelo T."/>
        </authorList>
    </citation>
    <scope>NUCLEOTIDE SEQUENCE [LARGE SCALE GENOMIC DNA]</scope>
    <source>
        <strain evidence="6">SAG AM-320-E07</strain>
    </source>
</reference>
<comment type="subcellular location">
    <subcellularLocation>
        <location evidence="1">Membrane</location>
        <topology evidence="1">Multi-pass membrane protein</topology>
    </subcellularLocation>
</comment>
<proteinExistence type="predicted"/>
<keyword evidence="2 5" id="KW-0812">Transmembrane</keyword>
<keyword evidence="7" id="KW-1185">Reference proteome</keyword>
<protein>
    <submittedName>
        <fullName evidence="6">ZIP family metal transporter</fullName>
    </submittedName>
</protein>
<accession>A0ABV6YKL1</accession>
<sequence length="178" mass="18667">GMIFMFVLDVSIPHTYMAEGREDTDPSAKIRRTGLLLALGIGIHNFPEGMATFAGALKDQDLGIAMAIAIAVHNIPEGIAVSAPIFAATGSRSTAFLYSLFSGIAEPVGALLAASIFYSFLTTTVLSWVLAGIAGLMVFISLDELVPAAKEYGHDHLAVLSVILGMAVMMVSLLLLAV</sequence>
<feature type="non-terminal residue" evidence="6">
    <location>
        <position position="1"/>
    </location>
</feature>
<feature type="transmembrane region" description="Helical" evidence="5">
    <location>
        <begin position="125"/>
        <end position="145"/>
    </location>
</feature>
<dbReference type="Pfam" id="PF02535">
    <property type="entry name" value="Zip"/>
    <property type="match status" value="1"/>
</dbReference>
<dbReference type="EMBL" id="JBHPKH010000047">
    <property type="protein sequence ID" value="MFC1572876.1"/>
    <property type="molecule type" value="Genomic_DNA"/>
</dbReference>
<gene>
    <name evidence="6" type="ORF">ACFL6M_04675</name>
</gene>
<comment type="caution">
    <text evidence="6">The sequence shown here is derived from an EMBL/GenBank/DDBJ whole genome shotgun (WGS) entry which is preliminary data.</text>
</comment>
<evidence type="ECO:0000256" key="5">
    <source>
        <dbReference type="SAM" id="Phobius"/>
    </source>
</evidence>
<evidence type="ECO:0000313" key="6">
    <source>
        <dbReference type="EMBL" id="MFC1572876.1"/>
    </source>
</evidence>
<name>A0ABV6YKL1_UNCEI</name>
<dbReference type="InterPro" id="IPR003689">
    <property type="entry name" value="ZIP"/>
</dbReference>
<keyword evidence="4 5" id="KW-0472">Membrane</keyword>
<feature type="transmembrane region" description="Helical" evidence="5">
    <location>
        <begin position="157"/>
        <end position="177"/>
    </location>
</feature>
<dbReference type="PANTHER" id="PTHR11040:SF205">
    <property type="entry name" value="ZINC TRANSPORTER ZUPT"/>
    <property type="match status" value="1"/>
</dbReference>
<evidence type="ECO:0000313" key="7">
    <source>
        <dbReference type="Proteomes" id="UP001593833"/>
    </source>
</evidence>
<dbReference type="Proteomes" id="UP001593833">
    <property type="component" value="Unassembled WGS sequence"/>
</dbReference>
<feature type="transmembrane region" description="Helical" evidence="5">
    <location>
        <begin position="95"/>
        <end position="119"/>
    </location>
</feature>
<evidence type="ECO:0000256" key="4">
    <source>
        <dbReference type="ARBA" id="ARBA00023136"/>
    </source>
</evidence>
<organism evidence="6 7">
    <name type="scientific">Eiseniibacteriota bacterium</name>
    <dbReference type="NCBI Taxonomy" id="2212470"/>
    <lineage>
        <taxon>Bacteria</taxon>
        <taxon>Candidatus Eiseniibacteriota</taxon>
    </lineage>
</organism>
<evidence type="ECO:0000256" key="3">
    <source>
        <dbReference type="ARBA" id="ARBA00022989"/>
    </source>
</evidence>
<evidence type="ECO:0000256" key="1">
    <source>
        <dbReference type="ARBA" id="ARBA00004141"/>
    </source>
</evidence>
<evidence type="ECO:0000256" key="2">
    <source>
        <dbReference type="ARBA" id="ARBA00022692"/>
    </source>
</evidence>
<dbReference type="PANTHER" id="PTHR11040">
    <property type="entry name" value="ZINC/IRON TRANSPORTER"/>
    <property type="match status" value="1"/>
</dbReference>